<evidence type="ECO:0000313" key="3">
    <source>
        <dbReference type="WBParaSite" id="HNAJ_0000098301-mRNA-1"/>
    </source>
</evidence>
<accession>A0A0R3T245</accession>
<sequence length="157" mass="17642">MENASKKRTELEKRMADAYSDKSLSQAQLEAAISAIEEETINLVKELLANGDLSPTIPSYSGSIKVMGWKLEAFRLGLYLSVPLVALTMSNWPSVIDYYQSVYRLDVYEKTGVDVFPDDIDSIESIIEWADKRPWFLNLGRVRRPNGPAKYSGATSE</sequence>
<protein>
    <submittedName>
        <fullName evidence="3">DUF362 domain-containing protein</fullName>
    </submittedName>
</protein>
<dbReference type="Proteomes" id="UP000278807">
    <property type="component" value="Unassembled WGS sequence"/>
</dbReference>
<dbReference type="OrthoDB" id="18175at2759"/>
<gene>
    <name evidence="1" type="ORF">HNAJ_LOCUS983</name>
</gene>
<dbReference type="WBParaSite" id="HNAJ_0000098301-mRNA-1">
    <property type="protein sequence ID" value="HNAJ_0000098301-mRNA-1"/>
    <property type="gene ID" value="HNAJ_0000098301"/>
</dbReference>
<name>A0A0R3T245_RODNA</name>
<dbReference type="Pfam" id="PF09803">
    <property type="entry name" value="Pet100"/>
    <property type="match status" value="1"/>
</dbReference>
<proteinExistence type="predicted"/>
<dbReference type="InterPro" id="IPR018625">
    <property type="entry name" value="Pet100"/>
</dbReference>
<dbReference type="GO" id="GO:0005739">
    <property type="term" value="C:mitochondrion"/>
    <property type="evidence" value="ECO:0007669"/>
    <property type="project" value="InterPro"/>
</dbReference>
<organism evidence="3">
    <name type="scientific">Rodentolepis nana</name>
    <name type="common">Dwarf tapeworm</name>
    <name type="synonym">Hymenolepis nana</name>
    <dbReference type="NCBI Taxonomy" id="102285"/>
    <lineage>
        <taxon>Eukaryota</taxon>
        <taxon>Metazoa</taxon>
        <taxon>Spiralia</taxon>
        <taxon>Lophotrochozoa</taxon>
        <taxon>Platyhelminthes</taxon>
        <taxon>Cestoda</taxon>
        <taxon>Eucestoda</taxon>
        <taxon>Cyclophyllidea</taxon>
        <taxon>Hymenolepididae</taxon>
        <taxon>Rodentolepis</taxon>
    </lineage>
</organism>
<evidence type="ECO:0000313" key="1">
    <source>
        <dbReference type="EMBL" id="VDN96842.1"/>
    </source>
</evidence>
<reference evidence="1 2" key="2">
    <citation type="submission" date="2018-11" db="EMBL/GenBank/DDBJ databases">
        <authorList>
            <consortium name="Pathogen Informatics"/>
        </authorList>
    </citation>
    <scope>NUCLEOTIDE SEQUENCE [LARGE SCALE GENOMIC DNA]</scope>
</reference>
<reference evidence="3" key="1">
    <citation type="submission" date="2017-02" db="UniProtKB">
        <authorList>
            <consortium name="WormBaseParasite"/>
        </authorList>
    </citation>
    <scope>IDENTIFICATION</scope>
</reference>
<dbReference type="EMBL" id="UZAE01000335">
    <property type="protein sequence ID" value="VDN96842.1"/>
    <property type="molecule type" value="Genomic_DNA"/>
</dbReference>
<keyword evidence="2" id="KW-1185">Reference proteome</keyword>
<dbReference type="GO" id="GO:0033617">
    <property type="term" value="P:mitochondrial respiratory chain complex IV assembly"/>
    <property type="evidence" value="ECO:0007669"/>
    <property type="project" value="InterPro"/>
</dbReference>
<evidence type="ECO:0000313" key="2">
    <source>
        <dbReference type="Proteomes" id="UP000278807"/>
    </source>
</evidence>
<dbReference type="AlphaFoldDB" id="A0A0R3T245"/>